<evidence type="ECO:0000313" key="2">
    <source>
        <dbReference type="Proteomes" id="UP000754644"/>
    </source>
</evidence>
<reference evidence="1" key="1">
    <citation type="submission" date="2020-05" db="EMBL/GenBank/DDBJ databases">
        <title>Sulfur intermediates as new biogeochemical hubs in an aquatic model microbial ecosystem.</title>
        <authorList>
            <person name="Vigneron A."/>
        </authorList>
    </citation>
    <scope>NUCLEOTIDE SEQUENCE</scope>
    <source>
        <strain evidence="1">Bin.250</strain>
    </source>
</reference>
<dbReference type="SUPFAM" id="SSF48208">
    <property type="entry name" value="Six-hairpin glycosidases"/>
    <property type="match status" value="1"/>
</dbReference>
<sequence>MTRLFVSMGFYPVEYFQDTVDYIANTQTSDGAIPWFEGGLMDPWDHIESAMGLTIGGRYDEAKQAYYWLRDHQLPNGSWLASYRAGKVEDGTRAESNFVAYIATGIWHYYLVTQDRNFLEGIWPVVKRAMDFVLRLQGPQGEIYWAEDTTKGIQQDSLITGCSSIYKSFECALNIATTLDMQVPHWALARTRLGNALRQHPECFDRTWDSKSRFAMDWFYPVLTSVVSGPRAQQHLKSRWDDFVVDGLGSRCVDDEPWITVAESCELVMALLAAGEYQRAVQLFSWLHEFRDTDGAYWTGYVFRDNTLWPLEKPTWTAAAILLAADALSNATPAAHLFRQESTVLASQDTQRANYSKIFE</sequence>
<dbReference type="AlphaFoldDB" id="A0A972VUY4"/>
<dbReference type="Gene3D" id="1.50.10.10">
    <property type="match status" value="1"/>
</dbReference>
<proteinExistence type="predicted"/>
<name>A0A972VUY4_9GAMM</name>
<comment type="caution">
    <text evidence="1">The sequence shown here is derived from an EMBL/GenBank/DDBJ whole genome shotgun (WGS) entry which is preliminary data.</text>
</comment>
<dbReference type="InterPro" id="IPR012341">
    <property type="entry name" value="6hp_glycosidase-like_sf"/>
</dbReference>
<dbReference type="EMBL" id="JABMOJ010000183">
    <property type="protein sequence ID" value="NQV64713.1"/>
    <property type="molecule type" value="Genomic_DNA"/>
</dbReference>
<dbReference type="GO" id="GO:0005975">
    <property type="term" value="P:carbohydrate metabolic process"/>
    <property type="evidence" value="ECO:0007669"/>
    <property type="project" value="InterPro"/>
</dbReference>
<gene>
    <name evidence="1" type="ORF">HQ497_05040</name>
</gene>
<organism evidence="1 2">
    <name type="scientific">SAR86 cluster bacterium</name>
    <dbReference type="NCBI Taxonomy" id="2030880"/>
    <lineage>
        <taxon>Bacteria</taxon>
        <taxon>Pseudomonadati</taxon>
        <taxon>Pseudomonadota</taxon>
        <taxon>Gammaproteobacteria</taxon>
        <taxon>SAR86 cluster</taxon>
    </lineage>
</organism>
<accession>A0A972VUY4</accession>
<protein>
    <submittedName>
        <fullName evidence="1">Prenyltransferase</fullName>
    </submittedName>
</protein>
<evidence type="ECO:0000313" key="1">
    <source>
        <dbReference type="EMBL" id="NQV64713.1"/>
    </source>
</evidence>
<dbReference type="InterPro" id="IPR008928">
    <property type="entry name" value="6-hairpin_glycosidase_sf"/>
</dbReference>
<dbReference type="Proteomes" id="UP000754644">
    <property type="component" value="Unassembled WGS sequence"/>
</dbReference>